<gene>
    <name evidence="6" type="ORF">G5V65_16695</name>
</gene>
<dbReference type="Pfam" id="PF04191">
    <property type="entry name" value="PEMT"/>
    <property type="match status" value="1"/>
</dbReference>
<accession>A0A6M1U1E7</accession>
<evidence type="ECO:0000256" key="5">
    <source>
        <dbReference type="SAM" id="Phobius"/>
    </source>
</evidence>
<keyword evidence="3 5" id="KW-1133">Transmembrane helix</keyword>
<organism evidence="6 7">
    <name type="scientific">Paragemmobacter kunshanensis</name>
    <dbReference type="NCBI Taxonomy" id="2583234"/>
    <lineage>
        <taxon>Bacteria</taxon>
        <taxon>Pseudomonadati</taxon>
        <taxon>Pseudomonadota</taxon>
        <taxon>Alphaproteobacteria</taxon>
        <taxon>Rhodobacterales</taxon>
        <taxon>Paracoccaceae</taxon>
        <taxon>Paragemmobacter</taxon>
    </lineage>
</organism>
<keyword evidence="6" id="KW-0808">Transferase</keyword>
<evidence type="ECO:0000256" key="2">
    <source>
        <dbReference type="ARBA" id="ARBA00022692"/>
    </source>
</evidence>
<dbReference type="AlphaFoldDB" id="A0A6M1U1E7"/>
<comment type="caution">
    <text evidence="6">The sequence shown here is derived from an EMBL/GenBank/DDBJ whole genome shotgun (WGS) entry which is preliminary data.</text>
</comment>
<feature type="transmembrane region" description="Helical" evidence="5">
    <location>
        <begin position="86"/>
        <end position="107"/>
    </location>
</feature>
<sequence>MPKIIDLPPLWLIGFLGLVWLIGRALPLPLFGPLGDVAAAVLLVVALALAGGAVLAMAQARTTVIPHRQPAALVTHGVFRLSRNPIYLADAGILLAAILWLDVPLALPLVPLFQIMIRERFIRAEEARLRAGFGAEFDRWSSHVRRWL</sequence>
<keyword evidence="6" id="KW-0489">Methyltransferase</keyword>
<dbReference type="Proteomes" id="UP000474758">
    <property type="component" value="Unassembled WGS sequence"/>
</dbReference>
<name>A0A6M1U1E7_9RHOB</name>
<feature type="transmembrane region" description="Helical" evidence="5">
    <location>
        <begin position="37"/>
        <end position="58"/>
    </location>
</feature>
<dbReference type="GO" id="GO:0008168">
    <property type="term" value="F:methyltransferase activity"/>
    <property type="evidence" value="ECO:0007669"/>
    <property type="project" value="UniProtKB-KW"/>
</dbReference>
<dbReference type="GO" id="GO:0012505">
    <property type="term" value="C:endomembrane system"/>
    <property type="evidence" value="ECO:0007669"/>
    <property type="project" value="UniProtKB-SubCell"/>
</dbReference>
<keyword evidence="4 5" id="KW-0472">Membrane</keyword>
<protein>
    <submittedName>
        <fullName evidence="6">Isoprenylcysteine carboxylmethyltransferase family protein</fullName>
    </submittedName>
</protein>
<dbReference type="RefSeq" id="WP_165052291.1">
    <property type="nucleotide sequence ID" value="NZ_JAALFE010000019.1"/>
</dbReference>
<dbReference type="GO" id="GO:0032259">
    <property type="term" value="P:methylation"/>
    <property type="evidence" value="ECO:0007669"/>
    <property type="project" value="UniProtKB-KW"/>
</dbReference>
<evidence type="ECO:0000256" key="4">
    <source>
        <dbReference type="ARBA" id="ARBA00023136"/>
    </source>
</evidence>
<keyword evidence="7" id="KW-1185">Reference proteome</keyword>
<dbReference type="Gene3D" id="1.20.120.1630">
    <property type="match status" value="1"/>
</dbReference>
<evidence type="ECO:0000256" key="1">
    <source>
        <dbReference type="ARBA" id="ARBA00004127"/>
    </source>
</evidence>
<keyword evidence="2 5" id="KW-0812">Transmembrane</keyword>
<dbReference type="InterPro" id="IPR007318">
    <property type="entry name" value="Phopholipid_MeTrfase"/>
</dbReference>
<reference evidence="6 7" key="1">
    <citation type="submission" date="2020-02" db="EMBL/GenBank/DDBJ databases">
        <title>Rhodobacter translucens sp. nov., a novel bacterium isolated from activated sludge.</title>
        <authorList>
            <person name="Liu J."/>
        </authorList>
    </citation>
    <scope>NUCLEOTIDE SEQUENCE [LARGE SCALE GENOMIC DNA]</scope>
    <source>
        <strain evidence="6 7">HX-7-19</strain>
    </source>
</reference>
<evidence type="ECO:0000256" key="3">
    <source>
        <dbReference type="ARBA" id="ARBA00022989"/>
    </source>
</evidence>
<evidence type="ECO:0000313" key="7">
    <source>
        <dbReference type="Proteomes" id="UP000474758"/>
    </source>
</evidence>
<proteinExistence type="predicted"/>
<comment type="subcellular location">
    <subcellularLocation>
        <location evidence="1">Endomembrane system</location>
        <topology evidence="1">Multi-pass membrane protein</topology>
    </subcellularLocation>
</comment>
<evidence type="ECO:0000313" key="6">
    <source>
        <dbReference type="EMBL" id="NGQ92532.1"/>
    </source>
</evidence>
<dbReference type="EMBL" id="JAALFE010000019">
    <property type="protein sequence ID" value="NGQ92532.1"/>
    <property type="molecule type" value="Genomic_DNA"/>
</dbReference>